<name>A0A2V3HSN8_9ARCH</name>
<feature type="region of interest" description="Disordered" evidence="1">
    <location>
        <begin position="330"/>
        <end position="394"/>
    </location>
</feature>
<feature type="non-terminal residue" evidence="2">
    <location>
        <position position="394"/>
    </location>
</feature>
<gene>
    <name evidence="2" type="ORF">CXX69_06575</name>
</gene>
<dbReference type="InterPro" id="IPR036322">
    <property type="entry name" value="WD40_repeat_dom_sf"/>
</dbReference>
<accession>A0A2V3HSN8</accession>
<proteinExistence type="predicted"/>
<evidence type="ECO:0000256" key="1">
    <source>
        <dbReference type="SAM" id="MobiDB-lite"/>
    </source>
</evidence>
<dbReference type="GO" id="GO:0005509">
    <property type="term" value="F:calcium ion binding"/>
    <property type="evidence" value="ECO:0007669"/>
    <property type="project" value="InterPro"/>
</dbReference>
<comment type="caution">
    <text evidence="2">The sequence shown here is derived from an EMBL/GenBank/DDBJ whole genome shotgun (WGS) entry which is preliminary data.</text>
</comment>
<dbReference type="SUPFAM" id="SSF50978">
    <property type="entry name" value="WD40 repeat-like"/>
    <property type="match status" value="1"/>
</dbReference>
<dbReference type="InterPro" id="IPR015943">
    <property type="entry name" value="WD40/YVTN_repeat-like_dom_sf"/>
</dbReference>
<dbReference type="Proteomes" id="UP000248161">
    <property type="component" value="Unassembled WGS sequence"/>
</dbReference>
<evidence type="ECO:0000313" key="3">
    <source>
        <dbReference type="Proteomes" id="UP000248161"/>
    </source>
</evidence>
<evidence type="ECO:0000313" key="2">
    <source>
        <dbReference type="EMBL" id="PXF20781.1"/>
    </source>
</evidence>
<dbReference type="InterPro" id="IPR028974">
    <property type="entry name" value="TSP_type-3_rpt"/>
</dbReference>
<dbReference type="Gene3D" id="4.10.1080.10">
    <property type="entry name" value="TSP type-3 repeat"/>
    <property type="match status" value="1"/>
</dbReference>
<reference evidence="2 3" key="1">
    <citation type="journal article" date="2015" name="Nat. Commun.">
        <title>Genomic and transcriptomic evidence for scavenging of diverse organic compounds by widespread deep-sea archaea.</title>
        <authorList>
            <person name="Li M."/>
            <person name="Baker B.J."/>
            <person name="Anantharaman K."/>
            <person name="Jain S."/>
            <person name="Breier J.A."/>
            <person name="Dick G.J."/>
        </authorList>
    </citation>
    <scope>NUCLEOTIDE SEQUENCE [LARGE SCALE GENOMIC DNA]</scope>
    <source>
        <strain evidence="2">Cayman_51_deep</strain>
    </source>
</reference>
<dbReference type="AlphaFoldDB" id="A0A2V3HSN8"/>
<evidence type="ECO:0008006" key="4">
    <source>
        <dbReference type="Google" id="ProtNLM"/>
    </source>
</evidence>
<organism evidence="2 3">
    <name type="scientific">Candidatus Thalassarchaeum betae</name>
    <dbReference type="NCBI Taxonomy" id="2599289"/>
    <lineage>
        <taxon>Archaea</taxon>
        <taxon>Methanobacteriati</taxon>
        <taxon>Thermoplasmatota</taxon>
        <taxon>Candidatus Poseidoniia</taxon>
        <taxon>Candidatus Poseidoniales</taxon>
        <taxon>Candidatus Thalassarchaeaceae</taxon>
        <taxon>Candidatus Thalassarchaeum</taxon>
    </lineage>
</organism>
<dbReference type="EMBL" id="PSPG01000022">
    <property type="protein sequence ID" value="PXF20781.1"/>
    <property type="molecule type" value="Genomic_DNA"/>
</dbReference>
<protein>
    <recommendedName>
        <fullName evidence="4">Anaphase-promoting complex subunit 4 WD40 domain-containing protein</fullName>
    </recommendedName>
</protein>
<sequence>MRRAVVLITFLLLALALPAAYAPTASATNLANAGYIANFEGNVIGWWHTNDGETIVVNDSGGISSFYWSGNQVTNTWSDDINMTVNCGAYDSAQNRLALCTDTGVQVFSSDLKTHLYTITTTESVDAVSWDGDGDLWVGLRSSRMAMEYRNVQFTGIQTAPHNVGLSAVLGMPNGSVVTAGRDKVVRVHDEWGQPYPNQTLMDIGSAASGLYLLDNGSTMLVACEGGQFVTYTLNGTLWEFEDDVTLSPGGIIRTVVDMGDGRLAIGTHNGHLHLHNSSDRPSELAHFSNLGSVVGVQKGEGSSFRVLTAGISMSDVVLFDLDSDGDGHVDTVDDFPNDVTQHTDSDGDGYGDDPQGNNSDAYPFDATQWSDRDGDGYGDNVDGTNGDEFPDNP</sequence>
<dbReference type="Gene3D" id="2.130.10.10">
    <property type="entry name" value="YVTN repeat-like/Quinoprotein amine dehydrogenase"/>
    <property type="match status" value="1"/>
</dbReference>